<dbReference type="SUPFAM" id="SSF53335">
    <property type="entry name" value="S-adenosyl-L-methionine-dependent methyltransferases"/>
    <property type="match status" value="1"/>
</dbReference>
<evidence type="ECO:0000256" key="5">
    <source>
        <dbReference type="ARBA" id="ARBA00023098"/>
    </source>
</evidence>
<dbReference type="EMBL" id="FXSZ01000006">
    <property type="protein sequence ID" value="SMO69978.1"/>
    <property type="molecule type" value="Genomic_DNA"/>
</dbReference>
<evidence type="ECO:0000313" key="7">
    <source>
        <dbReference type="EMBL" id="SMO69978.1"/>
    </source>
</evidence>
<dbReference type="Gene3D" id="3.40.50.150">
    <property type="entry name" value="Vaccinia Virus protein VP39"/>
    <property type="match status" value="1"/>
</dbReference>
<keyword evidence="2" id="KW-0489">Methyltransferase</keyword>
<dbReference type="OrthoDB" id="9782855at2"/>
<dbReference type="CDD" id="cd02440">
    <property type="entry name" value="AdoMet_MTases"/>
    <property type="match status" value="1"/>
</dbReference>
<dbReference type="PANTHER" id="PTHR43667">
    <property type="entry name" value="CYCLOPROPANE-FATTY-ACYL-PHOSPHOLIPID SYNTHASE"/>
    <property type="match status" value="1"/>
</dbReference>
<dbReference type="InterPro" id="IPR050723">
    <property type="entry name" value="CFA/CMAS"/>
</dbReference>
<keyword evidence="5" id="KW-0443">Lipid metabolism</keyword>
<evidence type="ECO:0000256" key="2">
    <source>
        <dbReference type="ARBA" id="ARBA00022603"/>
    </source>
</evidence>
<gene>
    <name evidence="7" type="ORF">SAMN06265350_106233</name>
</gene>
<dbReference type="Proteomes" id="UP000315971">
    <property type="component" value="Unassembled WGS sequence"/>
</dbReference>
<name>A0A521DEG0_9SPHI</name>
<proteinExistence type="inferred from homology"/>
<dbReference type="PIRSF" id="PIRSF003085">
    <property type="entry name" value="CMAS"/>
    <property type="match status" value="1"/>
</dbReference>
<dbReference type="AlphaFoldDB" id="A0A521DEG0"/>
<organism evidence="7 8">
    <name type="scientific">Solitalea koreensis</name>
    <dbReference type="NCBI Taxonomy" id="543615"/>
    <lineage>
        <taxon>Bacteria</taxon>
        <taxon>Pseudomonadati</taxon>
        <taxon>Bacteroidota</taxon>
        <taxon>Sphingobacteriia</taxon>
        <taxon>Sphingobacteriales</taxon>
        <taxon>Sphingobacteriaceae</taxon>
        <taxon>Solitalea</taxon>
    </lineage>
</organism>
<reference evidence="7 8" key="1">
    <citation type="submission" date="2017-05" db="EMBL/GenBank/DDBJ databases">
        <authorList>
            <person name="Varghese N."/>
            <person name="Submissions S."/>
        </authorList>
    </citation>
    <scope>NUCLEOTIDE SEQUENCE [LARGE SCALE GENOMIC DNA]</scope>
    <source>
        <strain evidence="7 8">DSM 21342</strain>
    </source>
</reference>
<accession>A0A521DEG0</accession>
<evidence type="ECO:0000256" key="6">
    <source>
        <dbReference type="PIRSR" id="PIRSR003085-1"/>
    </source>
</evidence>
<evidence type="ECO:0000256" key="3">
    <source>
        <dbReference type="ARBA" id="ARBA00022679"/>
    </source>
</evidence>
<sequence length="380" mass="44119">MKEIIISPPKASYYEERVKKLFAIAGITVNGSKDCDIQVNDQRFYKRVLVSSSLGLGESYMDGWWDCYSLDEFFSKVLEYRLDQYTHADISSWFAVLQSKILNFQGLKKAYRNASFHYDLGNDLFRKMLDKRLTYTCGYWKQASTLDEAQEAKLELTCQKLHLKPGMRILDIGCGWGSFAKYAAEKFDVIVTGINVSKEQLALGKVLCRDLPVELKFQDYREIEDQFDRVVSLGMFEHVGLKNYKTYFKAVNSRLKSDGIFLLHTIGSDVSTKENDPWISKYIFPNSLIPSIAQITDAADGQFIMEDLHNFGLDYDKTLMAWSENFSKNWPSLEKKYGERFYKMWQYYLLSCAGSFRARKNQLWQIVFTKGLKQGYMAIR</sequence>
<comment type="similarity">
    <text evidence="1">Belongs to the CFA/CMAS family.</text>
</comment>
<keyword evidence="3" id="KW-0808">Transferase</keyword>
<dbReference type="Pfam" id="PF02353">
    <property type="entry name" value="CMAS"/>
    <property type="match status" value="1"/>
</dbReference>
<evidence type="ECO:0000256" key="1">
    <source>
        <dbReference type="ARBA" id="ARBA00010815"/>
    </source>
</evidence>
<protein>
    <submittedName>
        <fullName evidence="7">Cyclopropane-fatty-acyl-phospholipid synthase</fullName>
    </submittedName>
</protein>
<dbReference type="RefSeq" id="WP_142604185.1">
    <property type="nucleotide sequence ID" value="NZ_FXSZ01000006.1"/>
</dbReference>
<dbReference type="InterPro" id="IPR003333">
    <property type="entry name" value="CMAS"/>
</dbReference>
<keyword evidence="8" id="KW-1185">Reference proteome</keyword>
<dbReference type="GO" id="GO:0032259">
    <property type="term" value="P:methylation"/>
    <property type="evidence" value="ECO:0007669"/>
    <property type="project" value="UniProtKB-KW"/>
</dbReference>
<evidence type="ECO:0000256" key="4">
    <source>
        <dbReference type="ARBA" id="ARBA00022691"/>
    </source>
</evidence>
<evidence type="ECO:0000313" key="8">
    <source>
        <dbReference type="Proteomes" id="UP000315971"/>
    </source>
</evidence>
<dbReference type="NCBIfam" id="NF008686">
    <property type="entry name" value="PRK11705.1"/>
    <property type="match status" value="1"/>
</dbReference>
<dbReference type="InterPro" id="IPR029063">
    <property type="entry name" value="SAM-dependent_MTases_sf"/>
</dbReference>
<dbReference type="PANTHER" id="PTHR43667:SF1">
    <property type="entry name" value="CYCLOPROPANE-FATTY-ACYL-PHOSPHOLIPID SYNTHASE"/>
    <property type="match status" value="1"/>
</dbReference>
<dbReference type="GO" id="GO:0008168">
    <property type="term" value="F:methyltransferase activity"/>
    <property type="evidence" value="ECO:0007669"/>
    <property type="project" value="UniProtKB-KW"/>
</dbReference>
<keyword evidence="4" id="KW-0949">S-adenosyl-L-methionine</keyword>
<feature type="active site" evidence="6">
    <location>
        <position position="352"/>
    </location>
</feature>
<dbReference type="GO" id="GO:0008610">
    <property type="term" value="P:lipid biosynthetic process"/>
    <property type="evidence" value="ECO:0007669"/>
    <property type="project" value="InterPro"/>
</dbReference>